<dbReference type="OrthoDB" id="9806925at2"/>
<dbReference type="Gene3D" id="3.40.50.10260">
    <property type="entry name" value="YjeF N-terminal domain"/>
    <property type="match status" value="1"/>
</dbReference>
<dbReference type="AlphaFoldDB" id="A0A5C6RVC5"/>
<dbReference type="RefSeq" id="WP_147166487.1">
    <property type="nucleotide sequence ID" value="NZ_VOOR01000008.1"/>
</dbReference>
<comment type="caution">
    <text evidence="2">The sequence shown here is derived from an EMBL/GenBank/DDBJ whole genome shotgun (WGS) entry which is preliminary data.</text>
</comment>
<dbReference type="PANTHER" id="PTHR13612">
    <property type="entry name" value="ENHANCER OF MRNA-DECAPPING PROTEIN 3"/>
    <property type="match status" value="1"/>
</dbReference>
<dbReference type="GO" id="GO:0000932">
    <property type="term" value="C:P-body"/>
    <property type="evidence" value="ECO:0007669"/>
    <property type="project" value="TreeGrafter"/>
</dbReference>
<dbReference type="GO" id="GO:0031087">
    <property type="term" value="P:deadenylation-independent decapping of nuclear-transcribed mRNA"/>
    <property type="evidence" value="ECO:0007669"/>
    <property type="project" value="TreeGrafter"/>
</dbReference>
<reference evidence="2 3" key="1">
    <citation type="submission" date="2019-08" db="EMBL/GenBank/DDBJ databases">
        <title>Genome of Phaeodactylibacter luteus.</title>
        <authorList>
            <person name="Bowman J.P."/>
        </authorList>
    </citation>
    <scope>NUCLEOTIDE SEQUENCE [LARGE SCALE GENOMIC DNA]</scope>
    <source>
        <strain evidence="2 3">KCTC 42180</strain>
    </source>
</reference>
<feature type="domain" description="YjeF N-terminal" evidence="1">
    <location>
        <begin position="15"/>
        <end position="206"/>
    </location>
</feature>
<dbReference type="GO" id="GO:0033962">
    <property type="term" value="P:P-body assembly"/>
    <property type="evidence" value="ECO:0007669"/>
    <property type="project" value="TreeGrafter"/>
</dbReference>
<protein>
    <recommendedName>
        <fullName evidence="1">YjeF N-terminal domain-containing protein</fullName>
    </recommendedName>
</protein>
<proteinExistence type="predicted"/>
<accession>A0A5C6RVC5</accession>
<evidence type="ECO:0000313" key="2">
    <source>
        <dbReference type="EMBL" id="TXB66318.1"/>
    </source>
</evidence>
<dbReference type="Proteomes" id="UP000321580">
    <property type="component" value="Unassembled WGS sequence"/>
</dbReference>
<dbReference type="PROSITE" id="PS51385">
    <property type="entry name" value="YJEF_N"/>
    <property type="match status" value="1"/>
</dbReference>
<name>A0A5C6RVC5_9BACT</name>
<gene>
    <name evidence="2" type="ORF">FRY97_05760</name>
</gene>
<organism evidence="2 3">
    <name type="scientific">Phaeodactylibacter luteus</name>
    <dbReference type="NCBI Taxonomy" id="1564516"/>
    <lineage>
        <taxon>Bacteria</taxon>
        <taxon>Pseudomonadati</taxon>
        <taxon>Bacteroidota</taxon>
        <taxon>Saprospiria</taxon>
        <taxon>Saprospirales</taxon>
        <taxon>Haliscomenobacteraceae</taxon>
        <taxon>Phaeodactylibacter</taxon>
    </lineage>
</organism>
<dbReference type="GO" id="GO:0003729">
    <property type="term" value="F:mRNA binding"/>
    <property type="evidence" value="ECO:0007669"/>
    <property type="project" value="TreeGrafter"/>
</dbReference>
<evidence type="ECO:0000313" key="3">
    <source>
        <dbReference type="Proteomes" id="UP000321580"/>
    </source>
</evidence>
<dbReference type="InterPro" id="IPR004443">
    <property type="entry name" value="YjeF_N_dom"/>
</dbReference>
<dbReference type="SUPFAM" id="SSF64153">
    <property type="entry name" value="YjeF N-terminal domain-like"/>
    <property type="match status" value="1"/>
</dbReference>
<dbReference type="InterPro" id="IPR036652">
    <property type="entry name" value="YjeF_N_dom_sf"/>
</dbReference>
<dbReference type="PANTHER" id="PTHR13612:SF0">
    <property type="entry name" value="ENHANCER OF MRNA-DECAPPING PROTEIN 3"/>
    <property type="match status" value="1"/>
</dbReference>
<keyword evidence="3" id="KW-1185">Reference proteome</keyword>
<dbReference type="EMBL" id="VOOR01000008">
    <property type="protein sequence ID" value="TXB66318.1"/>
    <property type="molecule type" value="Genomic_DNA"/>
</dbReference>
<evidence type="ECO:0000259" key="1">
    <source>
        <dbReference type="PROSITE" id="PS51385"/>
    </source>
</evidence>
<sequence length="227" mass="24319">MSSIRVFRDELPTISLAQRQQAFEALPNYGVSALQALENASRCMAILVRDRFLDGQPGGKPLTVVAGPGFAGEVAAGAARRLSNWGAKLTIYQKEPAPVLQRLGCTVLSLSDLPQERLDSEAIMEGIIGAEGNATGEEERLIAWLNRQPAPKVSVEAPSGAASARTKARATLSLGLPLDTLYEAPVLDFRGELYLADISIPSVLWDTLGVQLPKSPLFAESDVLRLP</sequence>
<dbReference type="Pfam" id="PF03853">
    <property type="entry name" value="YjeF_N"/>
    <property type="match status" value="1"/>
</dbReference>